<gene>
    <name evidence="1" type="ORF">BRM9_0309</name>
    <name evidence="2" type="ORF">MB9_2083</name>
</gene>
<proteinExistence type="predicted"/>
<dbReference type="KEGG" id="mfc:BRM9_0309"/>
<dbReference type="STRING" id="2162.BRM9_0309"/>
<dbReference type="InterPro" id="IPR052552">
    <property type="entry name" value="YeaO-like"/>
</dbReference>
<dbReference type="EMBL" id="LN734822">
    <property type="protein sequence ID" value="CEL25702.1"/>
    <property type="molecule type" value="Genomic_DNA"/>
</dbReference>
<dbReference type="EMBL" id="CP006933">
    <property type="protein sequence ID" value="AIS31136.1"/>
    <property type="molecule type" value="Genomic_DNA"/>
</dbReference>
<dbReference type="OrthoDB" id="70314at2157"/>
<dbReference type="Pfam" id="PF22752">
    <property type="entry name" value="DUF488-N3i"/>
    <property type="match status" value="1"/>
</dbReference>
<dbReference type="AlphaFoldDB" id="A0A089Z8J7"/>
<dbReference type="GeneID" id="26740315"/>
<dbReference type="PANTHER" id="PTHR36849">
    <property type="entry name" value="CYTOPLASMIC PROTEIN-RELATED"/>
    <property type="match status" value="1"/>
</dbReference>
<dbReference type="Proteomes" id="UP000062768">
    <property type="component" value="Chromosome I"/>
</dbReference>
<evidence type="ECO:0000313" key="3">
    <source>
        <dbReference type="Proteomes" id="UP000029661"/>
    </source>
</evidence>
<evidence type="ECO:0000313" key="1">
    <source>
        <dbReference type="EMBL" id="AIS31136.1"/>
    </source>
</evidence>
<evidence type="ECO:0000313" key="2">
    <source>
        <dbReference type="EMBL" id="CEL25702.1"/>
    </source>
</evidence>
<keyword evidence="4" id="KW-1185">Reference proteome</keyword>
<dbReference type="RefSeq" id="WP_048084541.1">
    <property type="nucleotide sequence ID" value="NZ_CALCVY010000018.1"/>
</dbReference>
<sequence>MLRLKKISEVPRVEDGFRILIDESWPEGLTREEAKVDLWLREISPPPEIDEWPEDGPLFNEADLDQTENLNQIRRNTMIKLIRNTEKEKGTVTFLYSTIGSIKQLQF</sequence>
<reference evidence="2" key="2">
    <citation type="submission" date="2014-09" db="EMBL/GenBank/DDBJ databases">
        <authorList>
            <person name="Bishop-Lilly K.A."/>
            <person name="Broomall S.M."/>
            <person name="Chain P.S."/>
            <person name="Chertkov O."/>
            <person name="Coyne S.R."/>
            <person name="Daligault H.E."/>
            <person name="Davenport K.W."/>
            <person name="Erkkila T."/>
            <person name="Frey K.G."/>
            <person name="Gibbons H.S."/>
            <person name="Gu W."/>
            <person name="Jaissle J."/>
            <person name="Johnson S.L."/>
            <person name="Koroleva G.I."/>
            <person name="Ladner J.T."/>
            <person name="Lo C.-C."/>
            <person name="Minogue T.D."/>
            <person name="Munk C."/>
            <person name="Palacios G.F."/>
            <person name="Redden C.L."/>
            <person name="Rosenzweig C.N."/>
            <person name="Scholz M.B."/>
            <person name="Teshima H."/>
            <person name="Xu Y."/>
        </authorList>
    </citation>
    <scope>NUCLEOTIDE SEQUENCE</scope>
    <source>
        <strain evidence="2">Mb9</strain>
    </source>
</reference>
<name>A0A089Z8J7_METFO</name>
<dbReference type="PANTHER" id="PTHR36849:SF1">
    <property type="entry name" value="CYTOPLASMIC PROTEIN"/>
    <property type="match status" value="1"/>
</dbReference>
<dbReference type="PATRIC" id="fig|2162.10.peg.2154"/>
<evidence type="ECO:0008006" key="5">
    <source>
        <dbReference type="Google" id="ProtNLM"/>
    </source>
</evidence>
<protein>
    <recommendedName>
        <fullName evidence="5">DUF488 family protein</fullName>
    </recommendedName>
</protein>
<dbReference type="Proteomes" id="UP000029661">
    <property type="component" value="Chromosome"/>
</dbReference>
<evidence type="ECO:0000313" key="4">
    <source>
        <dbReference type="Proteomes" id="UP000062768"/>
    </source>
</evidence>
<accession>A0A089Z8J7</accession>
<organism evidence="1 3">
    <name type="scientific">Methanobacterium formicicum</name>
    <dbReference type="NCBI Taxonomy" id="2162"/>
    <lineage>
        <taxon>Archaea</taxon>
        <taxon>Methanobacteriati</taxon>
        <taxon>Methanobacteriota</taxon>
        <taxon>Methanomada group</taxon>
        <taxon>Methanobacteria</taxon>
        <taxon>Methanobacteriales</taxon>
        <taxon>Methanobacteriaceae</taxon>
        <taxon>Methanobacterium</taxon>
    </lineage>
</organism>
<reference evidence="1" key="1">
    <citation type="submission" date="2013-12" db="EMBL/GenBank/DDBJ databases">
        <title>The complete genome sequence of Methanobacterium sp. BRM9.</title>
        <authorList>
            <consortium name="Pastoral Greenhouse Gas Research Consortium"/>
            <person name="Kelly W.J."/>
            <person name="Leahy S.C."/>
            <person name="Perry R."/>
            <person name="Li D."/>
            <person name="Altermann E."/>
            <person name="Lambie S.C."/>
            <person name="Attwood G.T."/>
        </authorList>
    </citation>
    <scope>NUCLEOTIDE SEQUENCE [LARGE SCALE GENOMIC DNA]</scope>
    <source>
        <strain evidence="1">BRM9</strain>
    </source>
</reference>